<organism evidence="2 3">
    <name type="scientific">Spider associated circular virus 1</name>
    <dbReference type="NCBI Taxonomy" id="2293302"/>
    <lineage>
        <taxon>Viruses</taxon>
        <taxon>Monodnaviria</taxon>
        <taxon>Shotokuvirae</taxon>
        <taxon>Cressdnaviricota</taxon>
        <taxon>Repensiviricetes</taxon>
        <taxon>Geplafuvirales</taxon>
        <taxon>Genomoviridae</taxon>
        <taxon>Gemycircularvirus</taxon>
        <taxon>Gemycircularvirus cybusi1</taxon>
    </lineage>
</organism>
<reference evidence="2 3" key="1">
    <citation type="journal article" date="2018" name="PeerJ">
        <title>Virus discovery in all three major lineages of terrestrial arthropods highlights the diversity of single-stranded DNA viruses associated with invertebrates.</title>
        <authorList>
            <person name="Rosario K."/>
            <person name="Mettel K.A."/>
            <person name="Benner B.E."/>
            <person name="Johnson R."/>
            <person name="Scott C."/>
            <person name="Yusseff-Vanegas S.Z."/>
            <person name="Baker C.C."/>
            <person name="Cassill D.L."/>
            <person name="Storer C."/>
            <person name="Varsani A."/>
            <person name="Breitbart M."/>
        </authorList>
    </citation>
    <scope>NUCLEOTIDE SEQUENCE [LARGE SCALE GENOMIC DNA]</scope>
    <source>
        <strain evidence="2">BC_I1644D_G1</strain>
    </source>
</reference>
<dbReference type="Proteomes" id="UP000269726">
    <property type="component" value="Segment"/>
</dbReference>
<evidence type="ECO:0000313" key="2">
    <source>
        <dbReference type="EMBL" id="AXL65868.1"/>
    </source>
</evidence>
<feature type="compositionally biased region" description="Basic residues" evidence="1">
    <location>
        <begin position="1"/>
        <end position="21"/>
    </location>
</feature>
<keyword evidence="3" id="KW-1185">Reference proteome</keyword>
<dbReference type="RefSeq" id="YP_010784584.1">
    <property type="nucleotide sequence ID" value="NC_075308.1"/>
</dbReference>
<name>A0A346BP71_9VIRU</name>
<dbReference type="EMBL" id="MH545503">
    <property type="protein sequence ID" value="AXL65868.1"/>
    <property type="molecule type" value="Genomic_DNA"/>
</dbReference>
<evidence type="ECO:0000313" key="3">
    <source>
        <dbReference type="Proteomes" id="UP000269726"/>
    </source>
</evidence>
<protein>
    <submittedName>
        <fullName evidence="2">Putative capsid protein</fullName>
    </submittedName>
</protein>
<feature type="region of interest" description="Disordered" evidence="1">
    <location>
        <begin position="1"/>
        <end position="45"/>
    </location>
</feature>
<accession>A0A346BP71</accession>
<evidence type="ECO:0000256" key="1">
    <source>
        <dbReference type="SAM" id="MobiDB-lite"/>
    </source>
</evidence>
<dbReference type="KEGG" id="vg:80521820"/>
<proteinExistence type="predicted"/>
<feature type="compositionally biased region" description="Basic residues" evidence="1">
    <location>
        <begin position="28"/>
        <end position="45"/>
    </location>
</feature>
<sequence length="317" mass="35119">MAFRIRAPRGRYRRPTSRAAKKSYGGSRSRRSYRKKRTYRKRKSPRKAILNLTSTKKRNTMLQYANTSSVNGTSVNIGPGPYLVNGATGGFSIFCPTAMDLTEKSGANNSVVNVAERNSTTCFMRGFSEDLRVQTSTGVPWFWRRITFCSKAGGVFGVFFAGDTPTQTNGGETSYTDTSNGMERIWFNQNVNNAPLTVTGIQAILFKGVINKDWVDPLTAPLDTARIDVKSDVTKCIRSGNASGTVMQQKCWYPMNKNLVYDDDEAGEMEVSTYTSVVDKRGMGDYYIIDIFTVGTGGGTADLLQVTSTSSIYWHEK</sequence>
<dbReference type="GeneID" id="80521820"/>